<dbReference type="EMBL" id="CADIKL010000026">
    <property type="protein sequence ID" value="CAB3797746.1"/>
    <property type="molecule type" value="Genomic_DNA"/>
</dbReference>
<name>A0A6J5GCW3_9BURK</name>
<protein>
    <submittedName>
        <fullName evidence="1">Uncharacterized protein</fullName>
    </submittedName>
</protein>
<keyword evidence="2" id="KW-1185">Reference proteome</keyword>
<dbReference type="Proteomes" id="UP000494119">
    <property type="component" value="Unassembled WGS sequence"/>
</dbReference>
<evidence type="ECO:0000313" key="2">
    <source>
        <dbReference type="Proteomes" id="UP000494119"/>
    </source>
</evidence>
<accession>A0A6J5GCW3</accession>
<dbReference type="AlphaFoldDB" id="A0A6J5GCW3"/>
<gene>
    <name evidence="1" type="ORF">LMG28688_04602</name>
</gene>
<reference evidence="1 2" key="1">
    <citation type="submission" date="2020-04" db="EMBL/GenBank/DDBJ databases">
        <authorList>
            <person name="De Canck E."/>
        </authorList>
    </citation>
    <scope>NUCLEOTIDE SEQUENCE [LARGE SCALE GENOMIC DNA]</scope>
    <source>
        <strain evidence="1 2">LMG 28688</strain>
    </source>
</reference>
<organism evidence="1 2">
    <name type="scientific">Paraburkholderia caffeinitolerans</name>
    <dbReference type="NCBI Taxonomy" id="1723730"/>
    <lineage>
        <taxon>Bacteria</taxon>
        <taxon>Pseudomonadati</taxon>
        <taxon>Pseudomonadota</taxon>
        <taxon>Betaproteobacteria</taxon>
        <taxon>Burkholderiales</taxon>
        <taxon>Burkholderiaceae</taxon>
        <taxon>Paraburkholderia</taxon>
    </lineage>
</organism>
<sequence length="241" mass="27212">MGSTPHGVRARRAIDAPRKCRASRRLDCGQTIMGEADRMAGPHLSLARGIHVDDVTIARRKEYSCRKPVERLFQHLRSKCPDIERIRDRSCPAGGRPTLGVEGAVVDIYCIHSCWRTFLSRCTSWLRISHCRAPLVDRTRGRRRLGTLYLERHAHYKPIIRNHRKLRTGSADWHRPRIGSARSRACKRNRNHSRGGVWQTDVGNRLCGLVFDDPTIDGDVRGCRPATGAARGSARRSSIPA</sequence>
<evidence type="ECO:0000313" key="1">
    <source>
        <dbReference type="EMBL" id="CAB3797746.1"/>
    </source>
</evidence>
<proteinExistence type="predicted"/>